<proteinExistence type="predicted"/>
<reference evidence="3" key="1">
    <citation type="submission" date="2023-07" db="EMBL/GenBank/DDBJ databases">
        <authorList>
            <person name="Stuckert A."/>
        </authorList>
    </citation>
    <scope>NUCLEOTIDE SEQUENCE</scope>
</reference>
<protein>
    <submittedName>
        <fullName evidence="3">Uncharacterized protein</fullName>
    </submittedName>
</protein>
<feature type="compositionally biased region" description="Basic and acidic residues" evidence="1">
    <location>
        <begin position="196"/>
        <end position="230"/>
    </location>
</feature>
<evidence type="ECO:0000313" key="3">
    <source>
        <dbReference type="EMBL" id="CAJ0936863.1"/>
    </source>
</evidence>
<keyword evidence="2" id="KW-0472">Membrane</keyword>
<feature type="transmembrane region" description="Helical" evidence="2">
    <location>
        <begin position="110"/>
        <end position="133"/>
    </location>
</feature>
<name>A0ABN9LD46_9NEOB</name>
<feature type="transmembrane region" description="Helical" evidence="2">
    <location>
        <begin position="145"/>
        <end position="164"/>
    </location>
</feature>
<evidence type="ECO:0000256" key="2">
    <source>
        <dbReference type="SAM" id="Phobius"/>
    </source>
</evidence>
<organism evidence="3 4">
    <name type="scientific">Ranitomeya imitator</name>
    <name type="common">mimic poison frog</name>
    <dbReference type="NCBI Taxonomy" id="111125"/>
    <lineage>
        <taxon>Eukaryota</taxon>
        <taxon>Metazoa</taxon>
        <taxon>Chordata</taxon>
        <taxon>Craniata</taxon>
        <taxon>Vertebrata</taxon>
        <taxon>Euteleostomi</taxon>
        <taxon>Amphibia</taxon>
        <taxon>Batrachia</taxon>
        <taxon>Anura</taxon>
        <taxon>Neobatrachia</taxon>
        <taxon>Hyloidea</taxon>
        <taxon>Dendrobatidae</taxon>
        <taxon>Dendrobatinae</taxon>
        <taxon>Ranitomeya</taxon>
    </lineage>
</organism>
<feature type="compositionally biased region" description="Acidic residues" evidence="1">
    <location>
        <begin position="243"/>
        <end position="254"/>
    </location>
</feature>
<comment type="caution">
    <text evidence="3">The sequence shown here is derived from an EMBL/GenBank/DDBJ whole genome shotgun (WGS) entry which is preliminary data.</text>
</comment>
<dbReference type="EMBL" id="CAUEEQ010013001">
    <property type="protein sequence ID" value="CAJ0936863.1"/>
    <property type="molecule type" value="Genomic_DNA"/>
</dbReference>
<keyword evidence="2" id="KW-0812">Transmembrane</keyword>
<accession>A0ABN9LD46</accession>
<sequence>MDRKKIRSNFGIKRKGLKFRQAKDNMFIYQSMKWPSPSTLLPKLFRSPQGNPSQPDTSPQKPKRWTFPVLPLPSINSLRLLLPPLTRGERTRTSAHPNIDLEHFQICINLVLHIIHICASGCVWLFSPVFRITLDIFGFQGALKLWIHGLASFLATTYGMYFLFWLAQEYIFQLASFYGILQTLVLIVSLKAEQEEGREQQNEDKEEEKLSDHKDEDASEVGHPEDRWAGGEEDDEGASKDEWESEGEEEVGHA</sequence>
<dbReference type="Pfam" id="PF15576">
    <property type="entry name" value="DUF4661"/>
    <property type="match status" value="1"/>
</dbReference>
<feature type="region of interest" description="Disordered" evidence="1">
    <location>
        <begin position="196"/>
        <end position="254"/>
    </location>
</feature>
<keyword evidence="2" id="KW-1133">Transmembrane helix</keyword>
<dbReference type="InterPro" id="IPR029073">
    <property type="entry name" value="DUF4661"/>
</dbReference>
<keyword evidence="4" id="KW-1185">Reference proteome</keyword>
<evidence type="ECO:0000256" key="1">
    <source>
        <dbReference type="SAM" id="MobiDB-lite"/>
    </source>
</evidence>
<dbReference type="Proteomes" id="UP001176940">
    <property type="component" value="Unassembled WGS sequence"/>
</dbReference>
<dbReference type="PANTHER" id="PTHR14307:SF0">
    <property type="entry name" value="SI:CH73-25F10.6"/>
    <property type="match status" value="1"/>
</dbReference>
<gene>
    <name evidence="3" type="ORF">RIMI_LOCUS7008986</name>
</gene>
<dbReference type="PANTHER" id="PTHR14307">
    <property type="entry name" value="C6ORF47 FAMILY MEMBER"/>
    <property type="match status" value="1"/>
</dbReference>
<evidence type="ECO:0000313" key="4">
    <source>
        <dbReference type="Proteomes" id="UP001176940"/>
    </source>
</evidence>